<evidence type="ECO:0000256" key="10">
    <source>
        <dbReference type="ARBA" id="ARBA00022840"/>
    </source>
</evidence>
<dbReference type="EC" id="2.7.13.3" evidence="3"/>
<keyword evidence="10" id="KW-0067">ATP-binding</keyword>
<dbReference type="CDD" id="cd00130">
    <property type="entry name" value="PAS"/>
    <property type="match status" value="1"/>
</dbReference>
<dbReference type="RefSeq" id="WP_090849686.1">
    <property type="nucleotide sequence ID" value="NZ_FNJU01000001.1"/>
</dbReference>
<dbReference type="SUPFAM" id="SSF55874">
    <property type="entry name" value="ATPase domain of HSP90 chaperone/DNA topoisomerase II/histidine kinase"/>
    <property type="match status" value="1"/>
</dbReference>
<dbReference type="Gene3D" id="1.10.287.130">
    <property type="match status" value="1"/>
</dbReference>
<evidence type="ECO:0000259" key="16">
    <source>
        <dbReference type="PROSITE" id="PS50112"/>
    </source>
</evidence>
<dbReference type="PRINTS" id="PR00344">
    <property type="entry name" value="BCTRLSENSOR"/>
</dbReference>
<dbReference type="InterPro" id="IPR005467">
    <property type="entry name" value="His_kinase_dom"/>
</dbReference>
<comment type="subcellular location">
    <subcellularLocation>
        <location evidence="2">Cell membrane</location>
        <topology evidence="2">Multi-pass membrane protein</topology>
    </subcellularLocation>
</comment>
<dbReference type="PROSITE" id="PS50109">
    <property type="entry name" value="HIS_KIN"/>
    <property type="match status" value="1"/>
</dbReference>
<feature type="domain" description="Histidine kinase" evidence="15">
    <location>
        <begin position="336"/>
        <end position="529"/>
    </location>
</feature>
<evidence type="ECO:0000256" key="11">
    <source>
        <dbReference type="ARBA" id="ARBA00022989"/>
    </source>
</evidence>
<dbReference type="SMART" id="SM00387">
    <property type="entry name" value="HATPase_c"/>
    <property type="match status" value="1"/>
</dbReference>
<dbReference type="InterPro" id="IPR035965">
    <property type="entry name" value="PAS-like_dom_sf"/>
</dbReference>
<evidence type="ECO:0000313" key="18">
    <source>
        <dbReference type="Proteomes" id="UP000199159"/>
    </source>
</evidence>
<dbReference type="Pfam" id="PF13188">
    <property type="entry name" value="PAS_8"/>
    <property type="match status" value="1"/>
</dbReference>
<keyword evidence="7 14" id="KW-0812">Transmembrane</keyword>
<dbReference type="AlphaFoldDB" id="A0A1H0Q2P2"/>
<dbReference type="GO" id="GO:0000155">
    <property type="term" value="F:phosphorelay sensor kinase activity"/>
    <property type="evidence" value="ECO:0007669"/>
    <property type="project" value="InterPro"/>
</dbReference>
<dbReference type="InterPro" id="IPR003594">
    <property type="entry name" value="HATPase_dom"/>
</dbReference>
<proteinExistence type="predicted"/>
<dbReference type="CDD" id="cd16915">
    <property type="entry name" value="HATPase_DpiB-CitA-like"/>
    <property type="match status" value="1"/>
</dbReference>
<keyword evidence="4" id="KW-1003">Cell membrane</keyword>
<dbReference type="GO" id="GO:0005524">
    <property type="term" value="F:ATP binding"/>
    <property type="evidence" value="ECO:0007669"/>
    <property type="project" value="UniProtKB-KW"/>
</dbReference>
<name>A0A1H0Q2P2_9BACI</name>
<evidence type="ECO:0000256" key="5">
    <source>
        <dbReference type="ARBA" id="ARBA00022553"/>
    </source>
</evidence>
<keyword evidence="11 14" id="KW-1133">Transmembrane helix</keyword>
<evidence type="ECO:0000256" key="3">
    <source>
        <dbReference type="ARBA" id="ARBA00012438"/>
    </source>
</evidence>
<evidence type="ECO:0000256" key="6">
    <source>
        <dbReference type="ARBA" id="ARBA00022679"/>
    </source>
</evidence>
<evidence type="ECO:0000256" key="13">
    <source>
        <dbReference type="ARBA" id="ARBA00023136"/>
    </source>
</evidence>
<evidence type="ECO:0000256" key="4">
    <source>
        <dbReference type="ARBA" id="ARBA00022475"/>
    </source>
</evidence>
<keyword evidence="5" id="KW-0597">Phosphoprotein</keyword>
<dbReference type="PANTHER" id="PTHR43547">
    <property type="entry name" value="TWO-COMPONENT HISTIDINE KINASE"/>
    <property type="match status" value="1"/>
</dbReference>
<evidence type="ECO:0000256" key="2">
    <source>
        <dbReference type="ARBA" id="ARBA00004651"/>
    </source>
</evidence>
<keyword evidence="13 14" id="KW-0472">Membrane</keyword>
<evidence type="ECO:0000256" key="8">
    <source>
        <dbReference type="ARBA" id="ARBA00022741"/>
    </source>
</evidence>
<dbReference type="SMART" id="SM00091">
    <property type="entry name" value="PAS"/>
    <property type="match status" value="1"/>
</dbReference>
<dbReference type="Gene3D" id="3.30.565.10">
    <property type="entry name" value="Histidine kinase-like ATPase, C-terminal domain"/>
    <property type="match status" value="1"/>
</dbReference>
<evidence type="ECO:0000256" key="7">
    <source>
        <dbReference type="ARBA" id="ARBA00022692"/>
    </source>
</evidence>
<dbReference type="STRING" id="930152.SAMN05216565_101573"/>
<dbReference type="Gene3D" id="3.30.450.20">
    <property type="entry name" value="PAS domain"/>
    <property type="match status" value="2"/>
</dbReference>
<dbReference type="Proteomes" id="UP000199159">
    <property type="component" value="Unassembled WGS sequence"/>
</dbReference>
<evidence type="ECO:0000256" key="12">
    <source>
        <dbReference type="ARBA" id="ARBA00023012"/>
    </source>
</evidence>
<dbReference type="SUPFAM" id="SSF55785">
    <property type="entry name" value="PYP-like sensor domain (PAS domain)"/>
    <property type="match status" value="1"/>
</dbReference>
<reference evidence="18" key="1">
    <citation type="submission" date="2016-10" db="EMBL/GenBank/DDBJ databases">
        <authorList>
            <person name="Varghese N."/>
            <person name="Submissions S."/>
        </authorList>
    </citation>
    <scope>NUCLEOTIDE SEQUENCE [LARGE SCALE GENOMIC DNA]</scope>
    <source>
        <strain evidence="18">IBRC-M10078</strain>
    </source>
</reference>
<evidence type="ECO:0000256" key="9">
    <source>
        <dbReference type="ARBA" id="ARBA00022777"/>
    </source>
</evidence>
<organism evidence="17 18">
    <name type="scientific">Litchfieldia salsa</name>
    <dbReference type="NCBI Taxonomy" id="930152"/>
    <lineage>
        <taxon>Bacteria</taxon>
        <taxon>Bacillati</taxon>
        <taxon>Bacillota</taxon>
        <taxon>Bacilli</taxon>
        <taxon>Bacillales</taxon>
        <taxon>Bacillaceae</taxon>
        <taxon>Litchfieldia</taxon>
    </lineage>
</organism>
<dbReference type="OrthoDB" id="9792686at2"/>
<dbReference type="SUPFAM" id="SSF55890">
    <property type="entry name" value="Sporulation response regulatory protein Spo0B"/>
    <property type="match status" value="1"/>
</dbReference>
<keyword evidence="12" id="KW-0902">Two-component regulatory system</keyword>
<dbReference type="InterPro" id="IPR039506">
    <property type="entry name" value="SPOB_a"/>
</dbReference>
<dbReference type="InterPro" id="IPR033463">
    <property type="entry name" value="sCache_3"/>
</dbReference>
<dbReference type="Pfam" id="PF17203">
    <property type="entry name" value="sCache_3_2"/>
    <property type="match status" value="1"/>
</dbReference>
<dbReference type="FunFam" id="3.30.450.20:FF:000018">
    <property type="entry name" value="Sensor histidine kinase DcuS"/>
    <property type="match status" value="1"/>
</dbReference>
<dbReference type="PROSITE" id="PS50112">
    <property type="entry name" value="PAS"/>
    <property type="match status" value="1"/>
</dbReference>
<dbReference type="InterPro" id="IPR016120">
    <property type="entry name" value="Sig_transdc_His_kin_SpoOB"/>
</dbReference>
<keyword evidence="8" id="KW-0547">Nucleotide-binding</keyword>
<sequence length="530" mass="59321">MKKKKVRVSLQTKIVGLIVSLLIFITVLLTGIFVYLEYQQTKESMGNQALQIATTVSLMPAIRNGMVDKDPELTIQPMVETIRKQVGAEFIVIGNDASIRYSHPDVEKIGKTMVGDDNDSALLFGEYYISEAVGTLGPSLRGKAPIYDDLGNITGIVSVGFLIEDIQAIVFDRIQKIAYFAFFVLGIGILGGVFLARNIRKDILGLEPHEIASLYRERNAILNSIKEGIIAIDDQGYITMLNPSAQNILGINEQSKHKKIDEILDNLEIYRVLETGVPEKNIEVLLRNRQVIVNRTPILENNRVIGVVSSFRDKTEVNEMLDTLSQVQKYSEDLRAQTHEYTNKLYVLSGLMQLGKYEEAIELIQIESSNHNMQNKILFEQIHDSKIQAILLGKVGKASEKKIQFTIDENSSINTLPKHINISQMITIVGNLIDNSFEAVEMKEKKVVTFFVTDMGKDIIIEVNDQGNGIPDKDIRKVFEFGYSTKSSSNRGYGLALVNQTVNELKGTIEIVSEKEKGTIFTVYLPKVIA</sequence>
<dbReference type="PANTHER" id="PTHR43547:SF3">
    <property type="entry name" value="SENSOR PROTEIN CITS"/>
    <property type="match status" value="1"/>
</dbReference>
<evidence type="ECO:0000256" key="14">
    <source>
        <dbReference type="SAM" id="Phobius"/>
    </source>
</evidence>
<dbReference type="InterPro" id="IPR029151">
    <property type="entry name" value="Sensor-like_sf"/>
</dbReference>
<protein>
    <recommendedName>
        <fullName evidence="3">histidine kinase</fullName>
        <ecNumber evidence="3">2.7.13.3</ecNumber>
    </recommendedName>
</protein>
<gene>
    <name evidence="17" type="ORF">SAMN05216565_101573</name>
</gene>
<feature type="transmembrane region" description="Helical" evidence="14">
    <location>
        <begin position="177"/>
        <end position="196"/>
    </location>
</feature>
<evidence type="ECO:0000256" key="1">
    <source>
        <dbReference type="ARBA" id="ARBA00000085"/>
    </source>
</evidence>
<feature type="domain" description="PAS" evidence="16">
    <location>
        <begin position="214"/>
        <end position="255"/>
    </location>
</feature>
<dbReference type="SUPFAM" id="SSF103190">
    <property type="entry name" value="Sensory domain-like"/>
    <property type="match status" value="1"/>
</dbReference>
<dbReference type="EMBL" id="FNJU01000001">
    <property type="protein sequence ID" value="SDP11687.1"/>
    <property type="molecule type" value="Genomic_DNA"/>
</dbReference>
<dbReference type="Pfam" id="PF14689">
    <property type="entry name" value="SPOB_a"/>
    <property type="match status" value="1"/>
</dbReference>
<dbReference type="Pfam" id="PF02518">
    <property type="entry name" value="HATPase_c"/>
    <property type="match status" value="1"/>
</dbReference>
<comment type="catalytic activity">
    <reaction evidence="1">
        <text>ATP + protein L-histidine = ADP + protein N-phospho-L-histidine.</text>
        <dbReference type="EC" id="2.7.13.3"/>
    </reaction>
</comment>
<dbReference type="InterPro" id="IPR000014">
    <property type="entry name" value="PAS"/>
</dbReference>
<keyword evidence="9 17" id="KW-0418">Kinase</keyword>
<evidence type="ECO:0000313" key="17">
    <source>
        <dbReference type="EMBL" id="SDP11687.1"/>
    </source>
</evidence>
<accession>A0A1H0Q2P2</accession>
<keyword evidence="18" id="KW-1185">Reference proteome</keyword>
<dbReference type="InterPro" id="IPR036890">
    <property type="entry name" value="HATPase_C_sf"/>
</dbReference>
<evidence type="ECO:0000259" key="15">
    <source>
        <dbReference type="PROSITE" id="PS50109"/>
    </source>
</evidence>
<keyword evidence="6" id="KW-0808">Transferase</keyword>
<dbReference type="GO" id="GO:0005886">
    <property type="term" value="C:plasma membrane"/>
    <property type="evidence" value="ECO:0007669"/>
    <property type="project" value="UniProtKB-SubCell"/>
</dbReference>
<feature type="transmembrane region" description="Helical" evidence="14">
    <location>
        <begin position="12"/>
        <end position="36"/>
    </location>
</feature>
<dbReference type="InterPro" id="IPR004358">
    <property type="entry name" value="Sig_transdc_His_kin-like_C"/>
</dbReference>